<dbReference type="Proteomes" id="UP000309349">
    <property type="component" value="Segment"/>
</dbReference>
<feature type="compositionally biased region" description="Low complexity" evidence="1">
    <location>
        <begin position="11"/>
        <end position="22"/>
    </location>
</feature>
<evidence type="ECO:0000313" key="2">
    <source>
        <dbReference type="EMBL" id="QBQ76302.1"/>
    </source>
</evidence>
<name>A0A482MT19_9CAUD</name>
<protein>
    <submittedName>
        <fullName evidence="2">Uncharacterized protein</fullName>
    </submittedName>
</protein>
<reference evidence="2 3" key="1">
    <citation type="submission" date="2019-02" db="EMBL/GenBank/DDBJ databases">
        <title>Draft Escherichia bacteriophage genome sequences from raw wastewater.</title>
        <authorList>
            <person name="Keely S.P."/>
            <person name="Herrmann M.P."/>
            <person name="Korajkic A."/>
            <person name="Brinkman N.E."/>
            <person name="McMinn B.R."/>
            <person name="Fout G.S."/>
            <person name="Villegas E.N."/>
        </authorList>
    </citation>
    <scope>NUCLEOTIDE SEQUENCE [LARGE SCALE GENOMIC DNA]</scope>
</reference>
<keyword evidence="3" id="KW-1185">Reference proteome</keyword>
<evidence type="ECO:0000256" key="1">
    <source>
        <dbReference type="SAM" id="MobiDB-lite"/>
    </source>
</evidence>
<sequence>MQVGFYREPDQPLSPSYSPSPQKSREKFVAD</sequence>
<organism evidence="2 3">
    <name type="scientific">Escherichia phage vB_EcoM_LMP25</name>
    <dbReference type="NCBI Taxonomy" id="2491663"/>
    <lineage>
        <taxon>Viruses</taxon>
        <taxon>Duplodnaviria</taxon>
        <taxon>Heunggongvirae</taxon>
        <taxon>Uroviricota</taxon>
        <taxon>Caudoviricetes</taxon>
        <taxon>Andersonviridae</taxon>
        <taxon>Ounavirinae</taxon>
        <taxon>Felixounavirus</taxon>
        <taxon>Felixounavirus LMP25</taxon>
    </lineage>
</organism>
<proteinExistence type="predicted"/>
<evidence type="ECO:0000313" key="3">
    <source>
        <dbReference type="Proteomes" id="UP000309349"/>
    </source>
</evidence>
<feature type="region of interest" description="Disordered" evidence="1">
    <location>
        <begin position="1"/>
        <end position="31"/>
    </location>
</feature>
<accession>A0A482MT19</accession>
<dbReference type="EMBL" id="MK482688">
    <property type="protein sequence ID" value="QBQ76302.1"/>
    <property type="molecule type" value="Genomic_DNA"/>
</dbReference>